<evidence type="ECO:0008006" key="10">
    <source>
        <dbReference type="Google" id="ProtNLM"/>
    </source>
</evidence>
<keyword evidence="3 7" id="KW-0812">Transmembrane</keyword>
<comment type="similarity">
    <text evidence="2">Belongs to the MS4A family.</text>
</comment>
<proteinExistence type="inferred from homology"/>
<dbReference type="InterPro" id="IPR030417">
    <property type="entry name" value="MS4A"/>
</dbReference>
<keyword evidence="5 7" id="KW-0472">Membrane</keyword>
<evidence type="ECO:0000256" key="7">
    <source>
        <dbReference type="SAM" id="Phobius"/>
    </source>
</evidence>
<dbReference type="CTD" id="932"/>
<feature type="transmembrane region" description="Helical" evidence="7">
    <location>
        <begin position="91"/>
        <end position="110"/>
    </location>
</feature>
<dbReference type="Pfam" id="PF04103">
    <property type="entry name" value="CD20"/>
    <property type="match status" value="1"/>
</dbReference>
<evidence type="ECO:0000256" key="1">
    <source>
        <dbReference type="ARBA" id="ARBA00004141"/>
    </source>
</evidence>
<feature type="transmembrane region" description="Helical" evidence="7">
    <location>
        <begin position="50"/>
        <end position="71"/>
    </location>
</feature>
<feature type="transmembrane region" description="Helical" evidence="7">
    <location>
        <begin position="122"/>
        <end position="145"/>
    </location>
</feature>
<keyword evidence="4 7" id="KW-1133">Transmembrane helix</keyword>
<comment type="subcellular location">
    <subcellularLocation>
        <location evidence="1">Membrane</location>
        <topology evidence="1">Multi-pass membrane protein</topology>
    </subcellularLocation>
</comment>
<evidence type="ECO:0000313" key="8">
    <source>
        <dbReference type="Ensembl" id="ENSCANP00000032732.1"/>
    </source>
</evidence>
<dbReference type="OrthoDB" id="10071849at2759"/>
<name>A0A2K5JV85_COLAP</name>
<dbReference type="InterPro" id="IPR007237">
    <property type="entry name" value="CD20-like"/>
</dbReference>
<keyword evidence="9" id="KW-1185">Reference proteome</keyword>
<evidence type="ECO:0000313" key="9">
    <source>
        <dbReference type="Proteomes" id="UP000233080"/>
    </source>
</evidence>
<feature type="transmembrane region" description="Helical" evidence="7">
    <location>
        <begin position="173"/>
        <end position="195"/>
    </location>
</feature>
<organism evidence="8 9">
    <name type="scientific">Colobus angolensis palliatus</name>
    <name type="common">Peters' Angolan colobus</name>
    <dbReference type="NCBI Taxonomy" id="336983"/>
    <lineage>
        <taxon>Eukaryota</taxon>
        <taxon>Metazoa</taxon>
        <taxon>Chordata</taxon>
        <taxon>Craniata</taxon>
        <taxon>Vertebrata</taxon>
        <taxon>Euteleostomi</taxon>
        <taxon>Mammalia</taxon>
        <taxon>Eutheria</taxon>
        <taxon>Euarchontoglires</taxon>
        <taxon>Primates</taxon>
        <taxon>Haplorrhini</taxon>
        <taxon>Catarrhini</taxon>
        <taxon>Cercopithecidae</taxon>
        <taxon>Colobinae</taxon>
        <taxon>Colobus</taxon>
    </lineage>
</organism>
<dbReference type="RefSeq" id="XP_011818901.1">
    <property type="nucleotide sequence ID" value="XM_011963511.1"/>
</dbReference>
<dbReference type="Ensembl" id="ENSCANT00000055956.1">
    <property type="protein sequence ID" value="ENSCANP00000032732.1"/>
    <property type="gene ID" value="ENSCANG00000040036.1"/>
</dbReference>
<dbReference type="Proteomes" id="UP000233080">
    <property type="component" value="Unassembled WGS sequence"/>
</dbReference>
<protein>
    <recommendedName>
        <fullName evidence="10">Membrane spanning 4-domains A3</fullName>
    </recommendedName>
</protein>
<dbReference type="PANTHER" id="PTHR23320:SF74">
    <property type="entry name" value="MEMBRANE-SPANNING 4-DOMAINS SUBFAMILY A MEMBER 3"/>
    <property type="match status" value="1"/>
</dbReference>
<accession>A0A2K5JV85</accession>
<dbReference type="GeneID" id="105527219"/>
<reference evidence="8" key="2">
    <citation type="submission" date="2025-09" db="UniProtKB">
        <authorList>
            <consortium name="Ensembl"/>
        </authorList>
    </citation>
    <scope>IDENTIFICATION</scope>
</reference>
<evidence type="ECO:0000256" key="3">
    <source>
        <dbReference type="ARBA" id="ARBA00022692"/>
    </source>
</evidence>
<evidence type="ECO:0000256" key="5">
    <source>
        <dbReference type="ARBA" id="ARBA00023136"/>
    </source>
</evidence>
<feature type="region of interest" description="Disordered" evidence="6">
    <location>
        <begin position="204"/>
        <end position="229"/>
    </location>
</feature>
<dbReference type="OMA" id="TFHTGYP"/>
<dbReference type="STRING" id="336983.ENSCANP00000032732"/>
<dbReference type="KEGG" id="cang:105527219"/>
<dbReference type="PANTHER" id="PTHR23320">
    <property type="entry name" value="MEMBRANE-SPANNING 4-DOMAINS SUBFAMILY A MS4A -RELATED"/>
    <property type="match status" value="1"/>
</dbReference>
<dbReference type="AlphaFoldDB" id="A0A2K5JV85"/>
<evidence type="ECO:0000256" key="4">
    <source>
        <dbReference type="ARBA" id="ARBA00022989"/>
    </source>
</evidence>
<evidence type="ECO:0000256" key="2">
    <source>
        <dbReference type="ARBA" id="ARBA00009565"/>
    </source>
</evidence>
<sequence length="229" mass="24856">MASHEVDNAELGSASARGTPGREAGPDELNNSVYQPIDGSQDYQKGKLQVLGAIQILNAAMILALGVFLGSLQYLFYLQRHFFFFTFHTGYPFWGAVFFCSSGTLSVVAGRKPARIWIQNSFGMNFASATIALVGIAFLSINLAVNILSLKSCQSTESPDLCNYMGSVSNGMVSLLLILISLELCITISTIAMLWNANCCTSREEISSPPNSVESRIPPYENNSESMNI</sequence>
<dbReference type="GO" id="GO:0005886">
    <property type="term" value="C:plasma membrane"/>
    <property type="evidence" value="ECO:0007669"/>
    <property type="project" value="TreeGrafter"/>
</dbReference>
<reference evidence="8" key="1">
    <citation type="submission" date="2025-08" db="UniProtKB">
        <authorList>
            <consortium name="Ensembl"/>
        </authorList>
    </citation>
    <scope>IDENTIFICATION</scope>
</reference>
<feature type="region of interest" description="Disordered" evidence="6">
    <location>
        <begin position="1"/>
        <end position="31"/>
    </location>
</feature>
<evidence type="ECO:0000256" key="6">
    <source>
        <dbReference type="SAM" id="MobiDB-lite"/>
    </source>
</evidence>